<evidence type="ECO:0000313" key="2">
    <source>
        <dbReference type="Proteomes" id="UP001287024"/>
    </source>
</evidence>
<evidence type="ECO:0000313" key="1">
    <source>
        <dbReference type="EMBL" id="MDX9674791.1"/>
    </source>
</evidence>
<gene>
    <name evidence="1" type="ORF">QMK45_02400</name>
</gene>
<proteinExistence type="predicted"/>
<sequence>MPLSRVLYGSAPDLAGASKQEQAFSPIYIGTINAGVLALVLLGSIDDVTGSLLPTLSWFVPLVLDVDEAPGWTQTNAIFSLNAAWKLG</sequence>
<organism evidence="1 2">
    <name type="scientific">Pseudomonas zeae</name>
    <dbReference type="NCBI Taxonomy" id="2745510"/>
    <lineage>
        <taxon>Bacteria</taxon>
        <taxon>Pseudomonadati</taxon>
        <taxon>Pseudomonadota</taxon>
        <taxon>Gammaproteobacteria</taxon>
        <taxon>Pseudomonadales</taxon>
        <taxon>Pseudomonadaceae</taxon>
        <taxon>Pseudomonas</taxon>
    </lineage>
</organism>
<accession>A0ABU5BDR7</accession>
<protein>
    <submittedName>
        <fullName evidence="1">Uncharacterized protein</fullName>
    </submittedName>
</protein>
<name>A0ABU5BDR7_9PSED</name>
<comment type="caution">
    <text evidence="1">The sequence shown here is derived from an EMBL/GenBank/DDBJ whole genome shotgun (WGS) entry which is preliminary data.</text>
</comment>
<keyword evidence="2" id="KW-1185">Reference proteome</keyword>
<reference evidence="1 2" key="1">
    <citation type="submission" date="2023-05" db="EMBL/GenBank/DDBJ databases">
        <title>Siderophore-mediated competition between Bacillus subtilis and Pseudomonas marginalis.</title>
        <authorList>
            <person name="Lyng M."/>
            <person name="Joergensen J.P.B."/>
            <person name="Schostag M.D."/>
            <person name="Jarmusch S.A."/>
            <person name="Aguilar D.K.C."/>
            <person name="Andrade C.N.L."/>
            <person name="Kovacs A.T."/>
        </authorList>
    </citation>
    <scope>NUCLEOTIDE SEQUENCE [LARGE SCALE GENOMIC DNA]</scope>
    <source>
        <strain evidence="1 2">P8_72</strain>
    </source>
</reference>
<dbReference type="Proteomes" id="UP001287024">
    <property type="component" value="Unassembled WGS sequence"/>
</dbReference>
<dbReference type="RefSeq" id="WP_320335823.1">
    <property type="nucleotide sequence ID" value="NZ_JASFAG010000001.1"/>
</dbReference>
<dbReference type="EMBL" id="JASFAG010000001">
    <property type="protein sequence ID" value="MDX9674791.1"/>
    <property type="molecule type" value="Genomic_DNA"/>
</dbReference>